<accession>A7J6V1</accession>
<evidence type="ECO:0000313" key="3">
    <source>
        <dbReference type="Proteomes" id="UP000204095"/>
    </source>
</evidence>
<dbReference type="RefSeq" id="YP_001425879.1">
    <property type="nucleotide sequence ID" value="NC_008603.1"/>
</dbReference>
<dbReference type="EMBL" id="DQ890022">
    <property type="protein sequence ID" value="ABT15532.1"/>
    <property type="molecule type" value="Genomic_DNA"/>
</dbReference>
<reference evidence="2 3" key="1">
    <citation type="journal article" date="2007" name="Virology">
        <title>Sequence and annotation of the 314-kb MT325 and the 321-kb FR483 viruses that infect Chlorella Pbi.</title>
        <authorList>
            <person name="Fitzgerald L.A."/>
            <person name="Graves M.V."/>
            <person name="Li X."/>
            <person name="Feldblyum T."/>
            <person name="Hartigan J."/>
            <person name="Van Etten J.L."/>
        </authorList>
    </citation>
    <scope>NUCLEOTIDE SEQUENCE [LARGE SCALE GENOMIC DNA]</scope>
    <source>
        <strain evidence="2 3">FR483</strain>
    </source>
</reference>
<dbReference type="KEGG" id="vg:5469760"/>
<feature type="transmembrane region" description="Helical" evidence="1">
    <location>
        <begin position="55"/>
        <end position="77"/>
    </location>
</feature>
<dbReference type="Proteomes" id="UP000204095">
    <property type="component" value="Segment"/>
</dbReference>
<keyword evidence="1" id="KW-0472">Membrane</keyword>
<protein>
    <submittedName>
        <fullName evidence="2">Uncharacterized protein n247L</fullName>
    </submittedName>
</protein>
<organismHost>
    <name type="scientific">Paramecium bursaria</name>
    <dbReference type="NCBI Taxonomy" id="74790"/>
</organismHost>
<keyword evidence="1" id="KW-0812">Transmembrane</keyword>
<evidence type="ECO:0000313" key="2">
    <source>
        <dbReference type="EMBL" id="ABT15532.1"/>
    </source>
</evidence>
<evidence type="ECO:0000256" key="1">
    <source>
        <dbReference type="SAM" id="Phobius"/>
    </source>
</evidence>
<sequence>MQSRPMYSSATGHSSVELWLSTAKERLLKPTSTVSLLCPRDTQQTRLLVLHWVEVVFQLALWFAKWTAMYLICYLRLRQTWISTGLYSQA</sequence>
<name>A7J6V1_PBCVF</name>
<dbReference type="GeneID" id="5469760"/>
<keyword evidence="1" id="KW-1133">Transmembrane helix</keyword>
<organism evidence="2 3">
    <name type="scientific">Paramecium bursaria Chlorella virus FR483</name>
    <name type="common">PBCV-FR483</name>
    <dbReference type="NCBI Taxonomy" id="399781"/>
    <lineage>
        <taxon>Viruses</taxon>
        <taxon>Varidnaviria</taxon>
        <taxon>Bamfordvirae</taxon>
        <taxon>Nucleocytoviricota</taxon>
        <taxon>Megaviricetes</taxon>
        <taxon>Algavirales</taxon>
        <taxon>Phycodnaviridae</taxon>
        <taxon>Chlorovirus</taxon>
        <taxon>Chlorovirus conductrix</taxon>
        <taxon>Paramecium bursaria Chlorella virus A1</taxon>
    </lineage>
</organism>
<gene>
    <name evidence="2" type="primary">n247L</name>
    <name evidence="2" type="ORF">FR483_n247L</name>
</gene>
<proteinExistence type="predicted"/>